<evidence type="ECO:0008006" key="3">
    <source>
        <dbReference type="Google" id="ProtNLM"/>
    </source>
</evidence>
<evidence type="ECO:0000313" key="1">
    <source>
        <dbReference type="EMBL" id="KAK6992315.1"/>
    </source>
</evidence>
<dbReference type="SUPFAM" id="SSF56112">
    <property type="entry name" value="Protein kinase-like (PK-like)"/>
    <property type="match status" value="1"/>
</dbReference>
<proteinExistence type="predicted"/>
<dbReference type="EMBL" id="JAWWNJ010000111">
    <property type="protein sequence ID" value="KAK6992315.1"/>
    <property type="molecule type" value="Genomic_DNA"/>
</dbReference>
<keyword evidence="2" id="KW-1185">Reference proteome</keyword>
<reference evidence="1 2" key="1">
    <citation type="journal article" date="2024" name="J Genomics">
        <title>Draft genome sequencing and assembly of Favolaschia claudopus CIRM-BRFM 2984 isolated from oak limbs.</title>
        <authorList>
            <person name="Navarro D."/>
            <person name="Drula E."/>
            <person name="Chaduli D."/>
            <person name="Cazenave R."/>
            <person name="Ahrendt S."/>
            <person name="Wang J."/>
            <person name="Lipzen A."/>
            <person name="Daum C."/>
            <person name="Barry K."/>
            <person name="Grigoriev I.V."/>
            <person name="Favel A."/>
            <person name="Rosso M.N."/>
            <person name="Martin F."/>
        </authorList>
    </citation>
    <scope>NUCLEOTIDE SEQUENCE [LARGE SCALE GENOMIC DNA]</scope>
    <source>
        <strain evidence="1 2">CIRM-BRFM 2984</strain>
    </source>
</reference>
<comment type="caution">
    <text evidence="1">The sequence shown here is derived from an EMBL/GenBank/DDBJ whole genome shotgun (WGS) entry which is preliminary data.</text>
</comment>
<dbReference type="AlphaFoldDB" id="A0AAV9ZV79"/>
<protein>
    <recommendedName>
        <fullName evidence="3">Non-specific serine/threonine protein kinase</fullName>
    </recommendedName>
</protein>
<gene>
    <name evidence="1" type="ORF">R3P38DRAFT_3086761</name>
</gene>
<name>A0AAV9ZV79_9AGAR</name>
<feature type="non-terminal residue" evidence="1">
    <location>
        <position position="172"/>
    </location>
</feature>
<dbReference type="Proteomes" id="UP001362999">
    <property type="component" value="Unassembled WGS sequence"/>
</dbReference>
<accession>A0AAV9ZV79</accession>
<dbReference type="InterPro" id="IPR011009">
    <property type="entry name" value="Kinase-like_dom_sf"/>
</dbReference>
<organism evidence="1 2">
    <name type="scientific">Favolaschia claudopus</name>
    <dbReference type="NCBI Taxonomy" id="2862362"/>
    <lineage>
        <taxon>Eukaryota</taxon>
        <taxon>Fungi</taxon>
        <taxon>Dikarya</taxon>
        <taxon>Basidiomycota</taxon>
        <taxon>Agaricomycotina</taxon>
        <taxon>Agaricomycetes</taxon>
        <taxon>Agaricomycetidae</taxon>
        <taxon>Agaricales</taxon>
        <taxon>Marasmiineae</taxon>
        <taxon>Mycenaceae</taxon>
        <taxon>Favolaschia</taxon>
    </lineage>
</organism>
<evidence type="ECO:0000313" key="2">
    <source>
        <dbReference type="Proteomes" id="UP001362999"/>
    </source>
</evidence>
<sequence>MAHTAGARKKGSPHAESTGFIGLSTISSSTCSIYVSSCSCSCSGSGLAGVVCTSCNMDMPRFCLSSRAPLVEPSPCYQLSRGGCHRIRSGFTIWHEAHILDRTRGIPNVPSVHGIVSNGAKTGVILSYEGTPVPNFACLTLKQKHQLRQTILSLHDRGIHHHDVREENVVVN</sequence>